<evidence type="ECO:0000256" key="1">
    <source>
        <dbReference type="ARBA" id="ARBA00018672"/>
    </source>
</evidence>
<dbReference type="GO" id="GO:0000160">
    <property type="term" value="P:phosphorelay signal transduction system"/>
    <property type="evidence" value="ECO:0007669"/>
    <property type="project" value="InterPro"/>
</dbReference>
<dbReference type="Proteomes" id="UP000437824">
    <property type="component" value="Unassembled WGS sequence"/>
</dbReference>
<evidence type="ECO:0000259" key="5">
    <source>
        <dbReference type="PROSITE" id="PS50110"/>
    </source>
</evidence>
<dbReference type="InterPro" id="IPR001789">
    <property type="entry name" value="Sig_transdc_resp-reg_receiver"/>
</dbReference>
<accession>A0A844GP26</accession>
<organism evidence="6 7">
    <name type="scientific">Blautia luti DSM 14534 = JCM 17040</name>
    <dbReference type="NCBI Taxonomy" id="649762"/>
    <lineage>
        <taxon>Bacteria</taxon>
        <taxon>Bacillati</taxon>
        <taxon>Bacillota</taxon>
        <taxon>Clostridia</taxon>
        <taxon>Lachnospirales</taxon>
        <taxon>Lachnospiraceae</taxon>
        <taxon>Blautia</taxon>
    </lineage>
</organism>
<dbReference type="AlphaFoldDB" id="A0A844GP26"/>
<evidence type="ECO:0000313" key="6">
    <source>
        <dbReference type="EMBL" id="MTD62450.1"/>
    </source>
</evidence>
<dbReference type="InterPro" id="IPR011006">
    <property type="entry name" value="CheY-like_superfamily"/>
</dbReference>
<name>A0A844GP26_9FIRM</name>
<comment type="function">
    <text evidence="3">May play the central regulatory role in sporulation. It may be an element of the effector pathway responsible for the activation of sporulation genes in response to nutritional stress. Spo0A may act in concert with spo0H (a sigma factor) to control the expression of some genes that are critical to the sporulation process.</text>
</comment>
<dbReference type="SUPFAM" id="SSF52172">
    <property type="entry name" value="CheY-like"/>
    <property type="match status" value="1"/>
</dbReference>
<evidence type="ECO:0000256" key="2">
    <source>
        <dbReference type="ARBA" id="ARBA00022553"/>
    </source>
</evidence>
<gene>
    <name evidence="6" type="ORF">GKZ57_14675</name>
</gene>
<dbReference type="EMBL" id="WMBC01000014">
    <property type="protein sequence ID" value="MTD62450.1"/>
    <property type="molecule type" value="Genomic_DNA"/>
</dbReference>
<comment type="caution">
    <text evidence="6">The sequence shown here is derived from an EMBL/GenBank/DDBJ whole genome shotgun (WGS) entry which is preliminary data.</text>
</comment>
<dbReference type="PROSITE" id="PS50110">
    <property type="entry name" value="RESPONSE_REGULATORY"/>
    <property type="match status" value="1"/>
</dbReference>
<dbReference type="Gene3D" id="3.40.50.2300">
    <property type="match status" value="1"/>
</dbReference>
<comment type="caution">
    <text evidence="4">Lacks conserved residue(s) required for the propagation of feature annotation.</text>
</comment>
<keyword evidence="2" id="KW-0597">Phosphoprotein</keyword>
<dbReference type="PANTHER" id="PTHR45339">
    <property type="entry name" value="HYBRID SIGNAL TRANSDUCTION HISTIDINE KINASE J"/>
    <property type="match status" value="1"/>
</dbReference>
<feature type="domain" description="Response regulatory" evidence="5">
    <location>
        <begin position="1"/>
        <end position="69"/>
    </location>
</feature>
<evidence type="ECO:0000256" key="3">
    <source>
        <dbReference type="ARBA" id="ARBA00024867"/>
    </source>
</evidence>
<evidence type="ECO:0000313" key="7">
    <source>
        <dbReference type="Proteomes" id="UP000437824"/>
    </source>
</evidence>
<sequence>MFQDLQCTESLIFNKQEEKCQEKAVIPIIAMTANAFEEDRRNAFKAGMNGHIAKPIHVEELFSLLAEMIK</sequence>
<evidence type="ECO:0000256" key="4">
    <source>
        <dbReference type="PROSITE-ProRule" id="PRU00169"/>
    </source>
</evidence>
<protein>
    <recommendedName>
        <fullName evidence="1">Stage 0 sporulation protein A homolog</fullName>
    </recommendedName>
</protein>
<dbReference type="PANTHER" id="PTHR45339:SF3">
    <property type="entry name" value="HISTIDINE KINASE"/>
    <property type="match status" value="1"/>
</dbReference>
<dbReference type="Pfam" id="PF00072">
    <property type="entry name" value="Response_reg"/>
    <property type="match status" value="1"/>
</dbReference>
<proteinExistence type="predicted"/>
<reference evidence="6 7" key="1">
    <citation type="submission" date="2019-11" db="EMBL/GenBank/DDBJ databases">
        <title>Draft genome sequence of Blautia luti DSM 14534T, isolated from human stool.</title>
        <authorList>
            <person name="Ortiz R."/>
            <person name="Melis-Arcos F."/>
            <person name="Covarrubias P."/>
            <person name="Cardenas J.P."/>
            <person name="Perez-Donoso J."/>
            <person name="Almonacid D."/>
        </authorList>
    </citation>
    <scope>NUCLEOTIDE SEQUENCE [LARGE SCALE GENOMIC DNA]</scope>
    <source>
        <strain evidence="6 7">DSM 14534</strain>
    </source>
</reference>